<keyword evidence="1" id="KW-1133">Transmembrane helix</keyword>
<organism evidence="2 3">
    <name type="scientific">Candidatus Liptonbacteria bacterium RIFCSPLOWO2_01_FULL_52_25</name>
    <dbReference type="NCBI Taxonomy" id="1798650"/>
    <lineage>
        <taxon>Bacteria</taxon>
        <taxon>Candidatus Liptoniibacteriota</taxon>
    </lineage>
</organism>
<evidence type="ECO:0008006" key="4">
    <source>
        <dbReference type="Google" id="ProtNLM"/>
    </source>
</evidence>
<protein>
    <recommendedName>
        <fullName evidence="4">Fatty acid desaturase domain-containing protein</fullName>
    </recommendedName>
</protein>
<accession>A0A1G2CD90</accession>
<gene>
    <name evidence="2" type="ORF">A2945_05465</name>
</gene>
<keyword evidence="1" id="KW-0472">Membrane</keyword>
<name>A0A1G2CD90_9BACT</name>
<dbReference type="Proteomes" id="UP000178880">
    <property type="component" value="Unassembled WGS sequence"/>
</dbReference>
<reference evidence="2 3" key="1">
    <citation type="journal article" date="2016" name="Nat. Commun.">
        <title>Thousands of microbial genomes shed light on interconnected biogeochemical processes in an aquifer system.</title>
        <authorList>
            <person name="Anantharaman K."/>
            <person name="Brown C.T."/>
            <person name="Hug L.A."/>
            <person name="Sharon I."/>
            <person name="Castelle C.J."/>
            <person name="Probst A.J."/>
            <person name="Thomas B.C."/>
            <person name="Singh A."/>
            <person name="Wilkins M.J."/>
            <person name="Karaoz U."/>
            <person name="Brodie E.L."/>
            <person name="Williams K.H."/>
            <person name="Hubbard S.S."/>
            <person name="Banfield J.F."/>
        </authorList>
    </citation>
    <scope>NUCLEOTIDE SEQUENCE [LARGE SCALE GENOMIC DNA]</scope>
</reference>
<evidence type="ECO:0000313" key="3">
    <source>
        <dbReference type="Proteomes" id="UP000178880"/>
    </source>
</evidence>
<comment type="caution">
    <text evidence="2">The sequence shown here is derived from an EMBL/GenBank/DDBJ whole genome shotgun (WGS) entry which is preliminary data.</text>
</comment>
<feature type="transmembrane region" description="Helical" evidence="1">
    <location>
        <begin position="12"/>
        <end position="37"/>
    </location>
</feature>
<sequence length="117" mass="13709">MFPALFFVFHYVPLHFVASATFLVGFLGGITWGYVFFENLHWCTHVPGTPFDRAIGALKNVPVLWRIWRAREGLKAHHRTHHEVVEWDFGFSSRLPDKLGKTFRPAPKDFSEYEKFE</sequence>
<keyword evidence="1" id="KW-0812">Transmembrane</keyword>
<dbReference type="EMBL" id="MHLA01000018">
    <property type="protein sequence ID" value="OGY99196.1"/>
    <property type="molecule type" value="Genomic_DNA"/>
</dbReference>
<evidence type="ECO:0000256" key="1">
    <source>
        <dbReference type="SAM" id="Phobius"/>
    </source>
</evidence>
<proteinExistence type="predicted"/>
<evidence type="ECO:0000313" key="2">
    <source>
        <dbReference type="EMBL" id="OGY99196.1"/>
    </source>
</evidence>
<dbReference type="AlphaFoldDB" id="A0A1G2CD90"/>